<name>A0ABR8PVS6_9CLOT</name>
<organism evidence="1 2">
    <name type="scientific">Clostridium cibarium</name>
    <dbReference type="NCBI Taxonomy" id="2762247"/>
    <lineage>
        <taxon>Bacteria</taxon>
        <taxon>Bacillati</taxon>
        <taxon>Bacillota</taxon>
        <taxon>Clostridia</taxon>
        <taxon>Eubacteriales</taxon>
        <taxon>Clostridiaceae</taxon>
        <taxon>Clostridium</taxon>
    </lineage>
</organism>
<evidence type="ECO:0008006" key="3">
    <source>
        <dbReference type="Google" id="ProtNLM"/>
    </source>
</evidence>
<accession>A0ABR8PVS6</accession>
<dbReference type="EMBL" id="JACSRA010000021">
    <property type="protein sequence ID" value="MBD7912255.1"/>
    <property type="molecule type" value="Genomic_DNA"/>
</dbReference>
<dbReference type="RefSeq" id="WP_191769191.1">
    <property type="nucleotide sequence ID" value="NZ_JACSRA010000021.1"/>
</dbReference>
<protein>
    <recommendedName>
        <fullName evidence="3">DUF4829 domain-containing protein</fullName>
    </recommendedName>
</protein>
<sequence length="171" mass="19913">MNKRKITILALILSILLNLFFAIYIYNKGSEKSLSKISLDKLSDSDKENVIGDLYSVEDISEDRKEEIAKNLFEEHLNKISTDWQNVKDKNLNRKPLPTFTDYRITNAHFIKESGNKFTVDITYDIQYTEEGKSWLAGYGDISDNNWILKKGNVVDVIKYKDKYLLVDVYQ</sequence>
<evidence type="ECO:0000313" key="1">
    <source>
        <dbReference type="EMBL" id="MBD7912255.1"/>
    </source>
</evidence>
<keyword evidence="2" id="KW-1185">Reference proteome</keyword>
<reference evidence="1 2" key="1">
    <citation type="submission" date="2020-08" db="EMBL/GenBank/DDBJ databases">
        <title>A Genomic Blueprint of the Chicken Gut Microbiome.</title>
        <authorList>
            <person name="Gilroy R."/>
            <person name="Ravi A."/>
            <person name="Getino M."/>
            <person name="Pursley I."/>
            <person name="Horton D.L."/>
            <person name="Alikhan N.-F."/>
            <person name="Baker D."/>
            <person name="Gharbi K."/>
            <person name="Hall N."/>
            <person name="Watson M."/>
            <person name="Adriaenssens E.M."/>
            <person name="Foster-Nyarko E."/>
            <person name="Jarju S."/>
            <person name="Secka A."/>
            <person name="Antonio M."/>
            <person name="Oren A."/>
            <person name="Chaudhuri R."/>
            <person name="La Ragione R.M."/>
            <person name="Hildebrand F."/>
            <person name="Pallen M.J."/>
        </authorList>
    </citation>
    <scope>NUCLEOTIDE SEQUENCE [LARGE SCALE GENOMIC DNA]</scope>
    <source>
        <strain evidence="1 2">Sa3CVN1</strain>
    </source>
</reference>
<dbReference type="Proteomes" id="UP000627781">
    <property type="component" value="Unassembled WGS sequence"/>
</dbReference>
<gene>
    <name evidence="1" type="ORF">H9661_12895</name>
</gene>
<comment type="caution">
    <text evidence="1">The sequence shown here is derived from an EMBL/GenBank/DDBJ whole genome shotgun (WGS) entry which is preliminary data.</text>
</comment>
<evidence type="ECO:0000313" key="2">
    <source>
        <dbReference type="Proteomes" id="UP000627781"/>
    </source>
</evidence>
<proteinExistence type="predicted"/>